<dbReference type="SUPFAM" id="SSF52540">
    <property type="entry name" value="P-loop containing nucleoside triphosphate hydrolases"/>
    <property type="match status" value="1"/>
</dbReference>
<sequence length="297" mass="33081">MENSVFRKAERKQAKIKIGLQGPSGSGKTTSALLLAYGLVGDWSKVAVIDSENGSADLYSHLGDYNVLGITAPYTPEKYIQAIHTCYEHGMEAIILDSISHEWEGEGGILDIHSKMAGNSFQNWSKVTPRHNAFVNTILNVPVHVISTIRSKQDYVMAEKNGKAVPEKVGLKGVTRDGMDYEFTVVFDIDIKHQARTSKDRTGLFNNTPDFMISAETGDLIRQWCEQGKKAQNDHISLSEKIEACDTLEDLYSFYESLQNVTPDIMELFVARKKEIVQPKPIQSNGKSNLVAPKPQF</sequence>
<organism evidence="1 2">
    <name type="scientific">Fontibacter flavus</name>
    <dbReference type="NCBI Taxonomy" id="654838"/>
    <lineage>
        <taxon>Bacteria</taxon>
        <taxon>Pseudomonadati</taxon>
        <taxon>Bacteroidota</taxon>
        <taxon>Cytophagia</taxon>
        <taxon>Cytophagales</taxon>
        <taxon>Cyclobacteriaceae</taxon>
        <taxon>Fontibacter</taxon>
    </lineage>
</organism>
<dbReference type="Proteomes" id="UP001589797">
    <property type="component" value="Unassembled WGS sequence"/>
</dbReference>
<reference evidence="1 2" key="1">
    <citation type="submission" date="2024-09" db="EMBL/GenBank/DDBJ databases">
        <authorList>
            <person name="Sun Q."/>
            <person name="Mori K."/>
        </authorList>
    </citation>
    <scope>NUCLEOTIDE SEQUENCE [LARGE SCALE GENOMIC DNA]</scope>
    <source>
        <strain evidence="1 2">CCM 7650</strain>
    </source>
</reference>
<name>A0ABV6FU27_9BACT</name>
<accession>A0ABV6FU27</accession>
<evidence type="ECO:0000313" key="1">
    <source>
        <dbReference type="EMBL" id="MFC0263378.1"/>
    </source>
</evidence>
<protein>
    <submittedName>
        <fullName evidence="1">AAA family ATPase</fullName>
    </submittedName>
</protein>
<dbReference type="EMBL" id="JBHLWI010000032">
    <property type="protein sequence ID" value="MFC0263378.1"/>
    <property type="molecule type" value="Genomic_DNA"/>
</dbReference>
<dbReference type="Gene3D" id="3.40.50.300">
    <property type="entry name" value="P-loop containing nucleotide triphosphate hydrolases"/>
    <property type="match status" value="1"/>
</dbReference>
<dbReference type="RefSeq" id="WP_382387864.1">
    <property type="nucleotide sequence ID" value="NZ_JBHLWI010000032.1"/>
</dbReference>
<dbReference type="Pfam" id="PF13479">
    <property type="entry name" value="AAA_24"/>
    <property type="match status" value="1"/>
</dbReference>
<evidence type="ECO:0000313" key="2">
    <source>
        <dbReference type="Proteomes" id="UP001589797"/>
    </source>
</evidence>
<gene>
    <name evidence="1" type="ORF">ACFFIP_11870</name>
</gene>
<proteinExistence type="predicted"/>
<keyword evidence="2" id="KW-1185">Reference proteome</keyword>
<comment type="caution">
    <text evidence="1">The sequence shown here is derived from an EMBL/GenBank/DDBJ whole genome shotgun (WGS) entry which is preliminary data.</text>
</comment>
<dbReference type="InterPro" id="IPR027417">
    <property type="entry name" value="P-loop_NTPase"/>
</dbReference>